<evidence type="ECO:0000313" key="5">
    <source>
        <dbReference type="Proteomes" id="UP000006565"/>
    </source>
</evidence>
<protein>
    <recommendedName>
        <fullName evidence="1">acylphosphatase</fullName>
        <ecNumber evidence="1">3.6.1.7</ecNumber>
    </recommendedName>
</protein>
<dbReference type="eggNOG" id="arCOG01674">
    <property type="taxonomic scope" value="Archaea"/>
</dbReference>
<dbReference type="PANTHER" id="PTHR47268">
    <property type="entry name" value="ACYLPHOSPHATASE"/>
    <property type="match status" value="1"/>
</dbReference>
<dbReference type="PROSITE" id="PS00150">
    <property type="entry name" value="ACYLPHOSPHATASE_1"/>
    <property type="match status" value="1"/>
</dbReference>
<name>E1RGH1_METP4</name>
<dbReference type="Proteomes" id="UP000006565">
    <property type="component" value="Chromosome"/>
</dbReference>
<dbReference type="EC" id="3.6.1.7" evidence="1"/>
<feature type="domain" description="Acylphosphatase-like" evidence="3">
    <location>
        <begin position="22"/>
        <end position="107"/>
    </location>
</feature>
<dbReference type="Pfam" id="PF00708">
    <property type="entry name" value="Acylphosphatase"/>
    <property type="match status" value="1"/>
</dbReference>
<dbReference type="HOGENOM" id="CLU_141932_1_1_2"/>
<dbReference type="InterPro" id="IPR020456">
    <property type="entry name" value="Acylphosphatase"/>
</dbReference>
<dbReference type="InterPro" id="IPR001792">
    <property type="entry name" value="Acylphosphatase-like_dom"/>
</dbReference>
<dbReference type="PANTHER" id="PTHR47268:SF4">
    <property type="entry name" value="ACYLPHOSPHATASE"/>
    <property type="match status" value="1"/>
</dbReference>
<evidence type="ECO:0000313" key="4">
    <source>
        <dbReference type="EMBL" id="ADN35182.1"/>
    </source>
</evidence>
<feature type="active site" evidence="1">
    <location>
        <position position="55"/>
    </location>
</feature>
<comment type="catalytic activity">
    <reaction evidence="1">
        <text>an acyl phosphate + H2O = a carboxylate + phosphate + H(+)</text>
        <dbReference type="Rhea" id="RHEA:14965"/>
        <dbReference type="ChEBI" id="CHEBI:15377"/>
        <dbReference type="ChEBI" id="CHEBI:15378"/>
        <dbReference type="ChEBI" id="CHEBI:29067"/>
        <dbReference type="ChEBI" id="CHEBI:43474"/>
        <dbReference type="ChEBI" id="CHEBI:59918"/>
        <dbReference type="EC" id="3.6.1.7"/>
    </reaction>
</comment>
<keyword evidence="5" id="KW-1185">Reference proteome</keyword>
<dbReference type="PROSITE" id="PS51160">
    <property type="entry name" value="ACYLPHOSPHATASE_3"/>
    <property type="match status" value="1"/>
</dbReference>
<dbReference type="GO" id="GO:0003998">
    <property type="term" value="F:acylphosphatase activity"/>
    <property type="evidence" value="ECO:0007669"/>
    <property type="project" value="UniProtKB-EC"/>
</dbReference>
<evidence type="ECO:0000259" key="3">
    <source>
        <dbReference type="PROSITE" id="PS51160"/>
    </source>
</evidence>
<organism evidence="4 5">
    <name type="scientific">Methanolacinia petrolearia (strain DSM 11571 / OCM 486 / SEBR 4847)</name>
    <name type="common">Methanoplanus petrolearius</name>
    <dbReference type="NCBI Taxonomy" id="679926"/>
    <lineage>
        <taxon>Archaea</taxon>
        <taxon>Methanobacteriati</taxon>
        <taxon>Methanobacteriota</taxon>
        <taxon>Stenosarchaea group</taxon>
        <taxon>Methanomicrobia</taxon>
        <taxon>Methanomicrobiales</taxon>
        <taxon>Methanomicrobiaceae</taxon>
        <taxon>Methanolacinia</taxon>
    </lineage>
</organism>
<dbReference type="SUPFAM" id="SSF54975">
    <property type="entry name" value="Acylphosphatase/BLUF domain-like"/>
    <property type="match status" value="1"/>
</dbReference>
<dbReference type="Gene3D" id="3.30.70.100">
    <property type="match status" value="1"/>
</dbReference>
<dbReference type="AlphaFoldDB" id="E1RGH1"/>
<dbReference type="EMBL" id="CP002117">
    <property type="protein sequence ID" value="ADN35182.1"/>
    <property type="molecule type" value="Genomic_DNA"/>
</dbReference>
<sequence length="109" mass="12304">MAMAQDTDASGITEEQTPRLKTIEAYVTGKVQGVGFRACVRRIASQLSITGEVMNLEDGRVCIRASGDDIIIDKFLSSLQECPRAHIRDIDIYEKEPMDYEDFEIVRVY</sequence>
<comment type="similarity">
    <text evidence="2">Belongs to the acylphosphatase family.</text>
</comment>
<evidence type="ECO:0000256" key="1">
    <source>
        <dbReference type="PROSITE-ProRule" id="PRU00520"/>
    </source>
</evidence>
<keyword evidence="1" id="KW-0378">Hydrolase</keyword>
<accession>E1RGH1</accession>
<dbReference type="InterPro" id="IPR036046">
    <property type="entry name" value="Acylphosphatase-like_dom_sf"/>
</dbReference>
<gene>
    <name evidence="4" type="ordered locus">Mpet_0408</name>
</gene>
<dbReference type="STRING" id="679926.Mpet_0408"/>
<reference evidence="4 5" key="1">
    <citation type="journal article" date="2010" name="Stand. Genomic Sci.">
        <title>Complete genome sequence of Methanoplanus petrolearius type strain (SEBR 4847).</title>
        <authorList>
            <person name="Brambilla E."/>
            <person name="Djao O.D."/>
            <person name="Daligault H."/>
            <person name="Lapidus A."/>
            <person name="Lucas S."/>
            <person name="Hammon N."/>
            <person name="Nolan M."/>
            <person name="Tice H."/>
            <person name="Cheng J.F."/>
            <person name="Han C."/>
            <person name="Tapia R."/>
            <person name="Goodwin L."/>
            <person name="Pitluck S."/>
            <person name="Liolios K."/>
            <person name="Ivanova N."/>
            <person name="Mavromatis K."/>
            <person name="Mikhailova N."/>
            <person name="Pati A."/>
            <person name="Chen A."/>
            <person name="Palaniappan K."/>
            <person name="Land M."/>
            <person name="Hauser L."/>
            <person name="Chang Y.J."/>
            <person name="Jeffries C.D."/>
            <person name="Rohde M."/>
            <person name="Spring S."/>
            <person name="Sikorski J."/>
            <person name="Goker M."/>
            <person name="Woyke T."/>
            <person name="Bristow J."/>
            <person name="Eisen J.A."/>
            <person name="Markowitz V."/>
            <person name="Hugenholtz P."/>
            <person name="Kyrpides N.C."/>
            <person name="Klenk H.P."/>
        </authorList>
    </citation>
    <scope>NUCLEOTIDE SEQUENCE [LARGE SCALE GENOMIC DNA]</scope>
    <source>
        <strain evidence="5">DSM 11571 / OCM 486 / SEBR 4847</strain>
    </source>
</reference>
<dbReference type="InterPro" id="IPR017968">
    <property type="entry name" value="Acylphosphatase_CS"/>
</dbReference>
<proteinExistence type="inferred from homology"/>
<evidence type="ECO:0000256" key="2">
    <source>
        <dbReference type="RuleBase" id="RU004168"/>
    </source>
</evidence>
<feature type="active site" evidence="1">
    <location>
        <position position="37"/>
    </location>
</feature>
<dbReference type="KEGG" id="mpi:Mpet_0408"/>